<evidence type="ECO:0000313" key="13">
    <source>
        <dbReference type="Proteomes" id="UP000003019"/>
    </source>
</evidence>
<sequence length="413" mass="45792">MKGLIWIIVLFAAAVGLVLAAQTYSGNVYLVIDQTQTMVAMSLHLFVGALIVSVAVLYLLLRLIDGVTAVPGRLRRFGSKRSARHAAESLNKAGLAFFEGKFQQAEREAAKVLDNKQAGDNRVLALMLAAHSADQAGDEEKREGYLKDIAGLPDKNQLSRHLLLAESALNRRDYPAAEAALNAAAAVNPKLTRLVRLQLRYMFEQNNPLEVLDRVAKLEKAAALNSAEAAQYREWAYRELLALAQDYPAMKACLARIPEDLKRGDLCADIAAKFVQTGQYPRAVKWVKHHYPETHNNQLLPHMIEAARYLSEKEQQKVMDTAESWLTQTPDNAHLLFNLGQMAYAKKLWGKAQSYLEASLNAQATPQARLVLAKVFDEMGQPQQAEAQRKLVLAEITPDEDETATVAPERVAI</sequence>
<dbReference type="OrthoDB" id="7053339at2"/>
<reference evidence="12 13" key="1">
    <citation type="submission" date="2011-05" db="EMBL/GenBank/DDBJ databases">
        <authorList>
            <person name="Muzny D."/>
            <person name="Qin X."/>
            <person name="Deng J."/>
            <person name="Jiang H."/>
            <person name="Liu Y."/>
            <person name="Qu J."/>
            <person name="Song X.-Z."/>
            <person name="Zhang L."/>
            <person name="Thornton R."/>
            <person name="Coyle M."/>
            <person name="Francisco L."/>
            <person name="Jackson L."/>
            <person name="Javaid M."/>
            <person name="Korchina V."/>
            <person name="Kovar C."/>
            <person name="Mata R."/>
            <person name="Mathew T."/>
            <person name="Ngo R."/>
            <person name="Nguyen L."/>
            <person name="Nguyen N."/>
            <person name="Okwuonu G."/>
            <person name="Ongeri F."/>
            <person name="Pham C."/>
            <person name="Simmons D."/>
            <person name="Wilczek-Boney K."/>
            <person name="Hale W."/>
            <person name="Jakkamsetti A."/>
            <person name="Pham P."/>
            <person name="Ruth R."/>
            <person name="San Lucas F."/>
            <person name="Warren J."/>
            <person name="Zhang J."/>
            <person name="Zhao Z."/>
            <person name="Zhou C."/>
            <person name="Zhu D."/>
            <person name="Lee S."/>
            <person name="Bess C."/>
            <person name="Blankenburg K."/>
            <person name="Forbes L."/>
            <person name="Fu Q."/>
            <person name="Gubbala S."/>
            <person name="Hirani K."/>
            <person name="Jayaseelan J.C."/>
            <person name="Lara F."/>
            <person name="Munidasa M."/>
            <person name="Palculict T."/>
            <person name="Patil S."/>
            <person name="Pu L.-L."/>
            <person name="Saada N."/>
            <person name="Tang L."/>
            <person name="Weissenberger G."/>
            <person name="Zhu Y."/>
            <person name="Hemphill L."/>
            <person name="Shang Y."/>
            <person name="Youmans B."/>
            <person name="Ayvaz T."/>
            <person name="Ross M."/>
            <person name="Santibanez J."/>
            <person name="Aqrawi P."/>
            <person name="Gross S."/>
            <person name="Joshi V."/>
            <person name="Fowler G."/>
            <person name="Nazareth L."/>
            <person name="Reid J."/>
            <person name="Worley K."/>
            <person name="Petrosino J."/>
            <person name="Highlander S."/>
            <person name="Gibbs R."/>
        </authorList>
    </citation>
    <scope>NUCLEOTIDE SEQUENCE [LARGE SCALE GENOMIC DNA]</scope>
    <source>
        <strain evidence="12 13">871</strain>
    </source>
</reference>
<keyword evidence="13" id="KW-1185">Reference proteome</keyword>
<dbReference type="AlphaFoldDB" id="G4CHS2"/>
<organism evidence="12 13">
    <name type="scientific">Neisseria shayeganii 871</name>
    <dbReference type="NCBI Taxonomy" id="1032488"/>
    <lineage>
        <taxon>Bacteria</taxon>
        <taxon>Pseudomonadati</taxon>
        <taxon>Pseudomonadota</taxon>
        <taxon>Betaproteobacteria</taxon>
        <taxon>Neisseriales</taxon>
        <taxon>Neisseriaceae</taxon>
        <taxon>Neisseria</taxon>
    </lineage>
</organism>
<dbReference type="InterPro" id="IPR010817">
    <property type="entry name" value="HemY_N"/>
</dbReference>
<dbReference type="GO" id="GO:0042168">
    <property type="term" value="P:heme metabolic process"/>
    <property type="evidence" value="ECO:0007669"/>
    <property type="project" value="InterPro"/>
</dbReference>
<dbReference type="RefSeq" id="WP_009118854.1">
    <property type="nucleotide sequence ID" value="NZ_JH164926.1"/>
</dbReference>
<keyword evidence="7 10" id="KW-1133">Transmembrane helix</keyword>
<gene>
    <name evidence="12" type="primary">hemY</name>
    <name evidence="12" type="ORF">HMPREF9371_1161</name>
</gene>
<accession>G4CHS2</accession>
<evidence type="ECO:0000259" key="11">
    <source>
        <dbReference type="Pfam" id="PF07219"/>
    </source>
</evidence>
<dbReference type="InterPro" id="IPR005254">
    <property type="entry name" value="Heme_biosyn_assoc_TPR_pro"/>
</dbReference>
<dbReference type="STRING" id="1032488.HMPREF9371_1161"/>
<evidence type="ECO:0000256" key="6">
    <source>
        <dbReference type="ARBA" id="ARBA00022692"/>
    </source>
</evidence>
<feature type="transmembrane region" description="Helical" evidence="10">
    <location>
        <begin position="44"/>
        <end position="64"/>
    </location>
</feature>
<dbReference type="UniPathway" id="UPA00252"/>
<dbReference type="PATRIC" id="fig|1032488.3.peg.1090"/>
<name>G4CHS2_9NEIS</name>
<dbReference type="Pfam" id="PF07219">
    <property type="entry name" value="HemY_N"/>
    <property type="match status" value="1"/>
</dbReference>
<dbReference type="Gene3D" id="1.25.40.10">
    <property type="entry name" value="Tetratricopeptide repeat domain"/>
    <property type="match status" value="1"/>
</dbReference>
<keyword evidence="6 10" id="KW-0812">Transmembrane</keyword>
<dbReference type="GO" id="GO:0006779">
    <property type="term" value="P:porphyrin-containing compound biosynthetic process"/>
    <property type="evidence" value="ECO:0007669"/>
    <property type="project" value="UniProtKB-KW"/>
</dbReference>
<evidence type="ECO:0000313" key="12">
    <source>
        <dbReference type="EMBL" id="EGY52651.1"/>
    </source>
</evidence>
<feature type="domain" description="HemY N-terminal" evidence="11">
    <location>
        <begin position="29"/>
        <end position="137"/>
    </location>
</feature>
<evidence type="ECO:0000256" key="4">
    <source>
        <dbReference type="ARBA" id="ARBA00022475"/>
    </source>
</evidence>
<keyword evidence="8 10" id="KW-0472">Membrane</keyword>
<evidence type="ECO:0000256" key="2">
    <source>
        <dbReference type="ARBA" id="ARBA00004429"/>
    </source>
</evidence>
<comment type="caution">
    <text evidence="12">The sequence shown here is derived from an EMBL/GenBank/DDBJ whole genome shotgun (WGS) entry which is preliminary data.</text>
</comment>
<proteinExistence type="predicted"/>
<dbReference type="GO" id="GO:0005886">
    <property type="term" value="C:plasma membrane"/>
    <property type="evidence" value="ECO:0007669"/>
    <property type="project" value="UniProtKB-SubCell"/>
</dbReference>
<keyword evidence="4" id="KW-1003">Cell membrane</keyword>
<evidence type="ECO:0000256" key="8">
    <source>
        <dbReference type="ARBA" id="ARBA00023136"/>
    </source>
</evidence>
<dbReference type="EMBL" id="AGAY01000043">
    <property type="protein sequence ID" value="EGY52651.1"/>
    <property type="molecule type" value="Genomic_DNA"/>
</dbReference>
<dbReference type="Proteomes" id="UP000003019">
    <property type="component" value="Unassembled WGS sequence"/>
</dbReference>
<keyword evidence="5" id="KW-0997">Cell inner membrane</keyword>
<dbReference type="NCBIfam" id="TIGR00540">
    <property type="entry name" value="TPR_hemY_coli"/>
    <property type="match status" value="1"/>
</dbReference>
<dbReference type="SUPFAM" id="SSF48452">
    <property type="entry name" value="TPR-like"/>
    <property type="match status" value="1"/>
</dbReference>
<evidence type="ECO:0000256" key="7">
    <source>
        <dbReference type="ARBA" id="ARBA00022989"/>
    </source>
</evidence>
<comment type="pathway">
    <text evidence="3">Porphyrin-containing compound metabolism; protoheme biosynthesis.</text>
</comment>
<evidence type="ECO:0000256" key="3">
    <source>
        <dbReference type="ARBA" id="ARBA00004744"/>
    </source>
</evidence>
<evidence type="ECO:0000256" key="5">
    <source>
        <dbReference type="ARBA" id="ARBA00022519"/>
    </source>
</evidence>
<comment type="function">
    <text evidence="1">Involved in a late step of protoheme IX synthesis.</text>
</comment>
<comment type="subcellular location">
    <subcellularLocation>
        <location evidence="2">Cell inner membrane</location>
        <topology evidence="2">Multi-pass membrane protein</topology>
    </subcellularLocation>
</comment>
<dbReference type="InterPro" id="IPR011990">
    <property type="entry name" value="TPR-like_helical_dom_sf"/>
</dbReference>
<evidence type="ECO:0000256" key="10">
    <source>
        <dbReference type="SAM" id="Phobius"/>
    </source>
</evidence>
<evidence type="ECO:0000256" key="9">
    <source>
        <dbReference type="ARBA" id="ARBA00023244"/>
    </source>
</evidence>
<protein>
    <submittedName>
        <fullName evidence="12">HemY protein</fullName>
    </submittedName>
</protein>
<dbReference type="HOGENOM" id="CLU_037501_0_1_4"/>
<evidence type="ECO:0000256" key="1">
    <source>
        <dbReference type="ARBA" id="ARBA00002962"/>
    </source>
</evidence>
<keyword evidence="9" id="KW-0627">Porphyrin biosynthesis</keyword>